<dbReference type="InterPro" id="IPR001029">
    <property type="entry name" value="Flagellin_N"/>
</dbReference>
<dbReference type="GO" id="GO:0009424">
    <property type="term" value="C:bacterial-type flagellum hook"/>
    <property type="evidence" value="ECO:0007669"/>
    <property type="project" value="InterPro"/>
</dbReference>
<reference evidence="2 3" key="1">
    <citation type="submission" date="2017-06" db="EMBL/GenBank/DDBJ databases">
        <title>Investigating the central metabolism of Clostridium thermosuccinogenes.</title>
        <authorList>
            <person name="Koendjbiharie J.G."/>
            <person name="van Kranenburg R."/>
        </authorList>
    </citation>
    <scope>NUCLEOTIDE SEQUENCE [LARGE SCALE GENOMIC DNA]</scope>
    <source>
        <strain evidence="2 3">DSM 5806</strain>
    </source>
</reference>
<dbReference type="PANTHER" id="PTHR42792">
    <property type="entry name" value="FLAGELLIN"/>
    <property type="match status" value="1"/>
</dbReference>
<feature type="domain" description="Flagellin N-terminal" evidence="1">
    <location>
        <begin position="5"/>
        <end position="141"/>
    </location>
</feature>
<evidence type="ECO:0000313" key="2">
    <source>
        <dbReference type="EMBL" id="PNU00997.1"/>
    </source>
</evidence>
<gene>
    <name evidence="2" type="primary">flgL</name>
    <name evidence="2" type="ORF">CDQ84_03735</name>
</gene>
<dbReference type="GO" id="GO:0005198">
    <property type="term" value="F:structural molecule activity"/>
    <property type="evidence" value="ECO:0007669"/>
    <property type="project" value="InterPro"/>
</dbReference>
<dbReference type="SUPFAM" id="SSF64518">
    <property type="entry name" value="Phase 1 flagellin"/>
    <property type="match status" value="1"/>
</dbReference>
<dbReference type="RefSeq" id="WP_103080380.1">
    <property type="nucleotide sequence ID" value="NZ_CP021850.1"/>
</dbReference>
<organism evidence="2 3">
    <name type="scientific">Clostridium thermosuccinogenes</name>
    <dbReference type="NCBI Taxonomy" id="84032"/>
    <lineage>
        <taxon>Bacteria</taxon>
        <taxon>Bacillati</taxon>
        <taxon>Bacillota</taxon>
        <taxon>Clostridia</taxon>
        <taxon>Eubacteriales</taxon>
        <taxon>Clostridiaceae</taxon>
        <taxon>Clostridium</taxon>
    </lineage>
</organism>
<dbReference type="AlphaFoldDB" id="A0A2K2FQD5"/>
<dbReference type="NCBIfam" id="TIGR02550">
    <property type="entry name" value="flagell_flgL"/>
    <property type="match status" value="1"/>
</dbReference>
<proteinExistence type="predicted"/>
<keyword evidence="3" id="KW-1185">Reference proteome</keyword>
<name>A0A2K2FQD5_9CLOT</name>
<dbReference type="KEGG" id="cthd:CDO33_00645"/>
<evidence type="ECO:0000313" key="3">
    <source>
        <dbReference type="Proteomes" id="UP000236151"/>
    </source>
</evidence>
<dbReference type="InterPro" id="IPR013384">
    <property type="entry name" value="Flagell_FlgL"/>
</dbReference>
<protein>
    <submittedName>
        <fullName evidence="2">Flagellar hook-associated protein 3</fullName>
    </submittedName>
</protein>
<keyword evidence="2" id="KW-0966">Cell projection</keyword>
<dbReference type="PANTHER" id="PTHR42792:SF1">
    <property type="entry name" value="FLAGELLAR HOOK-ASSOCIATED PROTEIN 3"/>
    <property type="match status" value="1"/>
</dbReference>
<keyword evidence="2" id="KW-0282">Flagellum</keyword>
<comment type="caution">
    <text evidence="2">The sequence shown here is derived from an EMBL/GenBank/DDBJ whole genome shotgun (WGS) entry which is preliminary data.</text>
</comment>
<dbReference type="EMBL" id="NIOJ01000005">
    <property type="protein sequence ID" value="PNU00997.1"/>
    <property type="molecule type" value="Genomic_DNA"/>
</dbReference>
<accession>A0A2K2FQD5</accession>
<sequence>MRTTNNMLINNMMFYMKSNLERVSKYQTQLATGKKITVPSDDPIVAARALRFRTDVSQVTQFQSNAKDANSWMDMTEDALGKMGNILQTVYDKAVEAANTGTQGFDERNSIRQEIMQLKDQIIHLANSSYAGRYIFSGYSTDSKLLNDDGTYAVSVSSRETAVITGALVNMPVTIDGTNNTFDISLTGGGYTTITLAPKAYTSLDELAADIQNAITTKDPDNLGGIRVKNNGGRLEFSLPNTVDSNGNYRQIYLRKGTNDLLSAVNIKTDVITGIVISKSEDINYQVGIGDLLNVNALGSEVFGSGVKGDMGELILKLNNFIDSLAYTDDRSYIYGQPLKADSLNPLTFTGNEEFSITIDGITYDHIKLSAKTYDGDAAANQTLDDLALDIQTQINNAIGADGYSVTVKNDNGRIVICEDSGKQITLTEGAAGVDALRKLNIYTNTDKKVTSFTGEEGLQNAIGDMQLLHNKILSIQADIGARTNRAELTLNRLGSDEMNFTELMSNNEDVDIAEAIMNLMNEYNVYNASLAGGARVIMTSLVDFLK</sequence>
<dbReference type="Gene3D" id="1.20.1330.10">
    <property type="entry name" value="f41 fragment of flagellin, N-terminal domain"/>
    <property type="match status" value="2"/>
</dbReference>
<evidence type="ECO:0000259" key="1">
    <source>
        <dbReference type="Pfam" id="PF00669"/>
    </source>
</evidence>
<dbReference type="GO" id="GO:0071973">
    <property type="term" value="P:bacterial-type flagellum-dependent cell motility"/>
    <property type="evidence" value="ECO:0007669"/>
    <property type="project" value="InterPro"/>
</dbReference>
<dbReference type="InterPro" id="IPR001492">
    <property type="entry name" value="Flagellin"/>
</dbReference>
<dbReference type="Pfam" id="PF00669">
    <property type="entry name" value="Flagellin_N"/>
    <property type="match status" value="1"/>
</dbReference>
<keyword evidence="2" id="KW-0969">Cilium</keyword>
<dbReference type="OrthoDB" id="9758307at2"/>
<dbReference type="Proteomes" id="UP000236151">
    <property type="component" value="Unassembled WGS sequence"/>
</dbReference>